<dbReference type="AlphaFoldDB" id="A0A644ZLH9"/>
<dbReference type="SUPFAM" id="SSF51556">
    <property type="entry name" value="Metallo-dependent hydrolases"/>
    <property type="match status" value="1"/>
</dbReference>
<dbReference type="InterPro" id="IPR032466">
    <property type="entry name" value="Metal_Hydrolase"/>
</dbReference>
<name>A0A644ZLH9_9ZZZZ</name>
<evidence type="ECO:0008006" key="2">
    <source>
        <dbReference type="Google" id="ProtNLM"/>
    </source>
</evidence>
<sequence length="72" mass="8233">MIQSDNGKKIISEIPKEFVLTETDFPFIINSNISDVHIFLSKLWNVTEAESEKIVADNFNRLLKKIKPAANK</sequence>
<organism evidence="1">
    <name type="scientific">bioreactor metagenome</name>
    <dbReference type="NCBI Taxonomy" id="1076179"/>
    <lineage>
        <taxon>unclassified sequences</taxon>
        <taxon>metagenomes</taxon>
        <taxon>ecological metagenomes</taxon>
    </lineage>
</organism>
<evidence type="ECO:0000313" key="1">
    <source>
        <dbReference type="EMBL" id="MPM41567.1"/>
    </source>
</evidence>
<accession>A0A644ZLH9</accession>
<dbReference type="Gene3D" id="3.20.20.140">
    <property type="entry name" value="Metal-dependent hydrolases"/>
    <property type="match status" value="1"/>
</dbReference>
<reference evidence="1" key="1">
    <citation type="submission" date="2019-08" db="EMBL/GenBank/DDBJ databases">
        <authorList>
            <person name="Kucharzyk K."/>
            <person name="Murdoch R.W."/>
            <person name="Higgins S."/>
            <person name="Loffler F."/>
        </authorList>
    </citation>
    <scope>NUCLEOTIDE SEQUENCE</scope>
</reference>
<dbReference type="EMBL" id="VSSQ01009419">
    <property type="protein sequence ID" value="MPM41567.1"/>
    <property type="molecule type" value="Genomic_DNA"/>
</dbReference>
<gene>
    <name evidence="1" type="ORF">SDC9_88222</name>
</gene>
<comment type="caution">
    <text evidence="1">The sequence shown here is derived from an EMBL/GenBank/DDBJ whole genome shotgun (WGS) entry which is preliminary data.</text>
</comment>
<protein>
    <recommendedName>
        <fullName evidence="2">Amidohydrolase-related domain-containing protein</fullName>
    </recommendedName>
</protein>
<proteinExistence type="predicted"/>